<comment type="caution">
    <text evidence="1">The sequence shown here is derived from an EMBL/GenBank/DDBJ whole genome shotgun (WGS) entry which is preliminary data.</text>
</comment>
<proteinExistence type="predicted"/>
<organism evidence="1 2">
    <name type="scientific">Chitinophaga barathri</name>
    <dbReference type="NCBI Taxonomy" id="1647451"/>
    <lineage>
        <taxon>Bacteria</taxon>
        <taxon>Pseudomonadati</taxon>
        <taxon>Bacteroidota</taxon>
        <taxon>Chitinophagia</taxon>
        <taxon>Chitinophagales</taxon>
        <taxon>Chitinophagaceae</taxon>
        <taxon>Chitinophaga</taxon>
    </lineage>
</organism>
<gene>
    <name evidence="1" type="ORF">EG028_27110</name>
</gene>
<accession>A0A3N4M4G8</accession>
<dbReference type="AlphaFoldDB" id="A0A3N4M4G8"/>
<evidence type="ECO:0000313" key="1">
    <source>
        <dbReference type="EMBL" id="RPD37981.1"/>
    </source>
</evidence>
<name>A0A3N4M4G8_9BACT</name>
<reference evidence="2" key="1">
    <citation type="submission" date="2018-11" db="EMBL/GenBank/DDBJ databases">
        <title>Chitinophaga lutea sp.nov., isolate from arsenic contaminated soil.</title>
        <authorList>
            <person name="Zong Y."/>
        </authorList>
    </citation>
    <scope>NUCLEOTIDE SEQUENCE [LARGE SCALE GENOMIC DNA]</scope>
    <source>
        <strain evidence="2">YLT18</strain>
    </source>
</reference>
<dbReference type="EMBL" id="RMBX01000020">
    <property type="protein sequence ID" value="RPD37981.1"/>
    <property type="molecule type" value="Genomic_DNA"/>
</dbReference>
<evidence type="ECO:0000313" key="2">
    <source>
        <dbReference type="Proteomes" id="UP000279089"/>
    </source>
</evidence>
<dbReference type="RefSeq" id="WP_120519357.1">
    <property type="nucleotide sequence ID" value="NZ_QXZY01000019.1"/>
</dbReference>
<evidence type="ECO:0008006" key="3">
    <source>
        <dbReference type="Google" id="ProtNLM"/>
    </source>
</evidence>
<dbReference type="Proteomes" id="UP000279089">
    <property type="component" value="Unassembled WGS sequence"/>
</dbReference>
<dbReference type="OrthoDB" id="977997at2"/>
<sequence length="190" mass="22448">MPQIDPVNPGYEFGYEFQYAKRWASQVSYAWLTDEIPALSNNRSDYYRFKGRRIGFEQKFFFPETRSLHVHEYFGLELGHLEAHTVSDPVLKELLQPGDVQPPIGWMSTDRYTFFINFKFGGEFPLFRHFLLDMSAGAGIKYRDVTNTFSNPQMRDALIKWDIFNRYNPVKEWTGTMTFNMKIGYMFGRN</sequence>
<protein>
    <recommendedName>
        <fullName evidence="3">Outer membrane protein beta-barrel domain-containing protein</fullName>
    </recommendedName>
</protein>
<keyword evidence="2" id="KW-1185">Reference proteome</keyword>